<reference evidence="1 2" key="1">
    <citation type="submission" date="2015-04" db="EMBL/GenBank/DDBJ databases">
        <title>Genome sequence of Ceratocystis platani, a major pathogen of plane trees.</title>
        <authorList>
            <person name="Belbahri L."/>
        </authorList>
    </citation>
    <scope>NUCLEOTIDE SEQUENCE [LARGE SCALE GENOMIC DNA]</scope>
    <source>
        <strain evidence="1 2">CFO</strain>
    </source>
</reference>
<dbReference type="AlphaFoldDB" id="A0A0F8BMQ3"/>
<dbReference type="EMBL" id="LBBL01000209">
    <property type="protein sequence ID" value="KKF93768.1"/>
    <property type="molecule type" value="Genomic_DNA"/>
</dbReference>
<sequence length="268" mass="30404">MQAIGPIKNHFFFFFRGDDRYFLSTGFNDASHNLPPGEHLSVFDESWQTMCVSWQHSVESVMVNYRDWKWERNVFLTSPAAEATYGRLNTFLAANRPDDVRVVFGPHGSYVAWTQSEPLTLSEWPDRQTCTRMTPVVLGARLEVVALGVAGAHYIKTRDGHATWELYGRYDALSRALKAAPAKDVTFVALNPDRDHEFLLVLRNKIVVMCLPEHIVLAVRRHLESRKYTCIVLAGRDGDFAIPEGLSWEKVLEYTHAVVAISSECAVM</sequence>
<proteinExistence type="predicted"/>
<accession>A0A0F8BMQ3</accession>
<keyword evidence="2" id="KW-1185">Reference proteome</keyword>
<dbReference type="Proteomes" id="UP000034841">
    <property type="component" value="Unassembled WGS sequence"/>
</dbReference>
<comment type="caution">
    <text evidence="1">The sequence shown here is derived from an EMBL/GenBank/DDBJ whole genome shotgun (WGS) entry which is preliminary data.</text>
</comment>
<protein>
    <submittedName>
        <fullName evidence="1">Uncharacterized protein</fullName>
    </submittedName>
</protein>
<name>A0A0F8BMQ3_CERFI</name>
<organism evidence="1 2">
    <name type="scientific">Ceratocystis fimbriata f. sp. platani</name>
    <dbReference type="NCBI Taxonomy" id="88771"/>
    <lineage>
        <taxon>Eukaryota</taxon>
        <taxon>Fungi</taxon>
        <taxon>Dikarya</taxon>
        <taxon>Ascomycota</taxon>
        <taxon>Pezizomycotina</taxon>
        <taxon>Sordariomycetes</taxon>
        <taxon>Hypocreomycetidae</taxon>
        <taxon>Microascales</taxon>
        <taxon>Ceratocystidaceae</taxon>
        <taxon>Ceratocystis</taxon>
    </lineage>
</organism>
<gene>
    <name evidence="1" type="ORF">CFO_g3886</name>
</gene>
<evidence type="ECO:0000313" key="1">
    <source>
        <dbReference type="EMBL" id="KKF93768.1"/>
    </source>
</evidence>
<evidence type="ECO:0000313" key="2">
    <source>
        <dbReference type="Proteomes" id="UP000034841"/>
    </source>
</evidence>